<accession>A0ABP0NXR0</accession>
<comment type="caution">
    <text evidence="2">The sequence shown here is derived from an EMBL/GenBank/DDBJ whole genome shotgun (WGS) entry which is preliminary data.</text>
</comment>
<feature type="region of interest" description="Disordered" evidence="1">
    <location>
        <begin position="19"/>
        <end position="38"/>
    </location>
</feature>
<gene>
    <name evidence="2" type="ORF">SCF082_LOCUS34378</name>
</gene>
<proteinExistence type="predicted"/>
<evidence type="ECO:0000313" key="2">
    <source>
        <dbReference type="EMBL" id="CAK9068163.1"/>
    </source>
</evidence>
<feature type="compositionally biased region" description="Basic and acidic residues" evidence="1">
    <location>
        <begin position="406"/>
        <end position="424"/>
    </location>
</feature>
<dbReference type="Proteomes" id="UP001642464">
    <property type="component" value="Unassembled WGS sequence"/>
</dbReference>
<protein>
    <submittedName>
        <fullName evidence="2">Uncharacterized protein</fullName>
    </submittedName>
</protein>
<sequence length="559" mass="60734">MQFQGFGANSGCASGCGGCNGASLTQPGGPAAPSAQTPSPLLRIRAGIEAGNHAEVTAGVKEADQQGVALAPNVREMISQWLAVNAPKKPEKPAPPPEPAPPGPESPKEPEAVTTSEKLRNALLRLFELAPKDSDAAAGLGIFEGEDGQRYLPLPVLGRAVGITGEDFEVAMKAWTVVNETPAGTFTLTEDARAVGLVEWAGWEEFSSSLDVIVKGTRDPAFEPRSIQGHVARAARGAVRSGPLRQADVLRRLQELSSENLPEDAAPALKSAIQRRARLALACLVDAIASQGLGPQAGLDSMGLVGQLPRTLFGIIFDNIDDRDRGACAFLGEVLQSWDRRRCFSKRWLQDAAGKFSMPKGPNTERDERRGWYALTSENLHKKPAEEESGAFKSAEAFLSTDDTPAEVREKSRGKDSKKKETSVRSRRSRSRSQRSRRRSSPRGDSPKERNPRRKDVKESKEESKGDKEVKDRSERSKKEEEPPQQIKEAKVSAEKVSAPSPELAAGPGDPAQVELADAKKKRKILQHDEDDDETVAKHLEESRRRRAALMAKYKDGKD</sequence>
<name>A0ABP0NXR0_9DINO</name>
<feature type="compositionally biased region" description="Pro residues" evidence="1">
    <location>
        <begin position="93"/>
        <end position="105"/>
    </location>
</feature>
<organism evidence="2 3">
    <name type="scientific">Durusdinium trenchii</name>
    <dbReference type="NCBI Taxonomy" id="1381693"/>
    <lineage>
        <taxon>Eukaryota</taxon>
        <taxon>Sar</taxon>
        <taxon>Alveolata</taxon>
        <taxon>Dinophyceae</taxon>
        <taxon>Suessiales</taxon>
        <taxon>Symbiodiniaceae</taxon>
        <taxon>Durusdinium</taxon>
    </lineage>
</organism>
<keyword evidence="3" id="KW-1185">Reference proteome</keyword>
<evidence type="ECO:0000313" key="3">
    <source>
        <dbReference type="Proteomes" id="UP001642464"/>
    </source>
</evidence>
<feature type="region of interest" description="Disordered" evidence="1">
    <location>
        <begin position="87"/>
        <end position="115"/>
    </location>
</feature>
<feature type="compositionally biased region" description="Basic residues" evidence="1">
    <location>
        <begin position="425"/>
        <end position="441"/>
    </location>
</feature>
<evidence type="ECO:0000256" key="1">
    <source>
        <dbReference type="SAM" id="MobiDB-lite"/>
    </source>
</evidence>
<dbReference type="EMBL" id="CAXAMM010031447">
    <property type="protein sequence ID" value="CAK9068163.1"/>
    <property type="molecule type" value="Genomic_DNA"/>
</dbReference>
<feature type="compositionally biased region" description="Basic and acidic residues" evidence="1">
    <location>
        <begin position="445"/>
        <end position="494"/>
    </location>
</feature>
<reference evidence="2 3" key="1">
    <citation type="submission" date="2024-02" db="EMBL/GenBank/DDBJ databases">
        <authorList>
            <person name="Chen Y."/>
            <person name="Shah S."/>
            <person name="Dougan E. K."/>
            <person name="Thang M."/>
            <person name="Chan C."/>
        </authorList>
    </citation>
    <scope>NUCLEOTIDE SEQUENCE [LARGE SCALE GENOMIC DNA]</scope>
</reference>
<feature type="region of interest" description="Disordered" evidence="1">
    <location>
        <begin position="378"/>
        <end position="543"/>
    </location>
</feature>